<feature type="compositionally biased region" description="Polar residues" evidence="1">
    <location>
        <begin position="10"/>
        <end position="29"/>
    </location>
</feature>
<name>F8NXS0_SERL9</name>
<dbReference type="HOGENOM" id="CLU_2980512_0_0_1"/>
<dbReference type="EMBL" id="GL945434">
    <property type="protein sequence ID" value="EGO24166.1"/>
    <property type="molecule type" value="Genomic_DNA"/>
</dbReference>
<feature type="region of interest" description="Disordered" evidence="1">
    <location>
        <begin position="1"/>
        <end position="37"/>
    </location>
</feature>
<evidence type="ECO:0000256" key="1">
    <source>
        <dbReference type="SAM" id="MobiDB-lite"/>
    </source>
</evidence>
<reference evidence="2" key="1">
    <citation type="submission" date="2011-04" db="EMBL/GenBank/DDBJ databases">
        <title>Evolution of plant cell wall degrading machinery underlies the functional diversity of forest fungi.</title>
        <authorList>
            <consortium name="US DOE Joint Genome Institute (JGI-PGF)"/>
            <person name="Eastwood D.C."/>
            <person name="Floudas D."/>
            <person name="Binder M."/>
            <person name="Majcherczyk A."/>
            <person name="Schneider P."/>
            <person name="Aerts A."/>
            <person name="Asiegbu F.O."/>
            <person name="Baker S.E."/>
            <person name="Barry K."/>
            <person name="Bendiksby M."/>
            <person name="Blumentritt M."/>
            <person name="Coutinho P.M."/>
            <person name="Cullen D."/>
            <person name="Cullen D."/>
            <person name="Gathman A."/>
            <person name="Goodell B."/>
            <person name="Henrissat B."/>
            <person name="Ihrmark K."/>
            <person name="Kauserud H."/>
            <person name="Kohler A."/>
            <person name="LaButti K."/>
            <person name="Lapidus A."/>
            <person name="Lavin J.L."/>
            <person name="Lee Y.-H."/>
            <person name="Lindquist E."/>
            <person name="Lilly W."/>
            <person name="Lucas S."/>
            <person name="Morin E."/>
            <person name="Murat C."/>
            <person name="Oguiza J.A."/>
            <person name="Park J."/>
            <person name="Pisabarro A.G."/>
            <person name="Riley R."/>
            <person name="Rosling A."/>
            <person name="Salamov A."/>
            <person name="Schmidt O."/>
            <person name="Schmutz J."/>
            <person name="Skrede I."/>
            <person name="Stenlid J."/>
            <person name="Wiebenga A."/>
            <person name="Xie X."/>
            <person name="Kues U."/>
            <person name="Hibbett D.S."/>
            <person name="Hoffmeister D."/>
            <person name="Hogberg N."/>
            <person name="Martin F."/>
            <person name="Grigoriev I.V."/>
            <person name="Watkinson S.C."/>
        </authorList>
    </citation>
    <scope>NUCLEOTIDE SEQUENCE</scope>
    <source>
        <strain evidence="2">S7.9</strain>
    </source>
</reference>
<dbReference type="GeneID" id="18811361"/>
<dbReference type="Proteomes" id="UP000008064">
    <property type="component" value="Unassembled WGS sequence"/>
</dbReference>
<evidence type="ECO:0000313" key="2">
    <source>
        <dbReference type="EMBL" id="EGO24166.1"/>
    </source>
</evidence>
<organism>
    <name type="scientific">Serpula lacrymans var. lacrymans (strain S7.9)</name>
    <name type="common">Dry rot fungus</name>
    <dbReference type="NCBI Taxonomy" id="578457"/>
    <lineage>
        <taxon>Eukaryota</taxon>
        <taxon>Fungi</taxon>
        <taxon>Dikarya</taxon>
        <taxon>Basidiomycota</taxon>
        <taxon>Agaricomycotina</taxon>
        <taxon>Agaricomycetes</taxon>
        <taxon>Agaricomycetidae</taxon>
        <taxon>Boletales</taxon>
        <taxon>Coniophorineae</taxon>
        <taxon>Serpulaceae</taxon>
        <taxon>Serpula</taxon>
    </lineage>
</organism>
<dbReference type="OrthoDB" id="2683451at2759"/>
<protein>
    <submittedName>
        <fullName evidence="2">Uncharacterized protein</fullName>
    </submittedName>
</protein>
<dbReference type="RefSeq" id="XP_007318185.1">
    <property type="nucleotide sequence ID" value="XM_007318123.1"/>
</dbReference>
<sequence>MQGSALLVDNSFQSQPESSATSLATNSPNLPLGGTKRRLGMGRVVTGYSNKKFKAPTS</sequence>
<proteinExistence type="predicted"/>
<accession>F8NXS0</accession>
<gene>
    <name evidence="2" type="ORF">SERLADRAFT_388932</name>
</gene>
<dbReference type="AlphaFoldDB" id="F8NXS0"/>
<dbReference type="KEGG" id="sla:SERLADRAFT_388932"/>